<feature type="domain" description="FAD-dependent oxidoreductase 2 FAD-binding" evidence="7">
    <location>
        <begin position="14"/>
        <end position="45"/>
    </location>
</feature>
<protein>
    <submittedName>
        <fullName evidence="9">GMC family oxidoreductase</fullName>
    </submittedName>
</protein>
<reference evidence="9 10" key="1">
    <citation type="submission" date="2020-04" db="EMBL/GenBank/DDBJ databases">
        <title>Luteolibacter sp. G-1-1-1 isolated from soil.</title>
        <authorList>
            <person name="Dahal R.H."/>
        </authorList>
    </citation>
    <scope>NUCLEOTIDE SEQUENCE [LARGE SCALE GENOMIC DNA]</scope>
    <source>
        <strain evidence="9 10">G-1-1-1</strain>
    </source>
</reference>
<evidence type="ECO:0000256" key="5">
    <source>
        <dbReference type="ARBA" id="ARBA00023002"/>
    </source>
</evidence>
<dbReference type="PANTHER" id="PTHR42784:SF1">
    <property type="entry name" value="PYRANOSE 2-OXIDASE"/>
    <property type="match status" value="1"/>
</dbReference>
<dbReference type="InterPro" id="IPR051473">
    <property type="entry name" value="P2Ox-like"/>
</dbReference>
<dbReference type="KEGG" id="luo:HHL09_01100"/>
<keyword evidence="5" id="KW-0560">Oxidoreductase</keyword>
<dbReference type="InterPro" id="IPR036188">
    <property type="entry name" value="FAD/NAD-bd_sf"/>
</dbReference>
<dbReference type="RefSeq" id="WP_169452660.1">
    <property type="nucleotide sequence ID" value="NZ_CP051774.1"/>
</dbReference>
<evidence type="ECO:0000259" key="6">
    <source>
        <dbReference type="Pfam" id="PF00732"/>
    </source>
</evidence>
<dbReference type="SUPFAM" id="SSF54373">
    <property type="entry name" value="FAD-linked reductases, C-terminal domain"/>
    <property type="match status" value="1"/>
</dbReference>
<evidence type="ECO:0000256" key="4">
    <source>
        <dbReference type="ARBA" id="ARBA00022827"/>
    </source>
</evidence>
<dbReference type="AlphaFoldDB" id="A0A858RDG9"/>
<dbReference type="InterPro" id="IPR003953">
    <property type="entry name" value="FAD-dep_OxRdtase_2_FAD-bd"/>
</dbReference>
<dbReference type="GO" id="GO:0016614">
    <property type="term" value="F:oxidoreductase activity, acting on CH-OH group of donors"/>
    <property type="evidence" value="ECO:0007669"/>
    <property type="project" value="InterPro"/>
</dbReference>
<accession>A0A858RDG9</accession>
<name>A0A858RDG9_9BACT</name>
<dbReference type="SUPFAM" id="SSF51905">
    <property type="entry name" value="FAD/NAD(P)-binding domain"/>
    <property type="match status" value="1"/>
</dbReference>
<keyword evidence="4" id="KW-0274">FAD</keyword>
<evidence type="ECO:0000256" key="3">
    <source>
        <dbReference type="ARBA" id="ARBA00022630"/>
    </source>
</evidence>
<evidence type="ECO:0000313" key="9">
    <source>
        <dbReference type="EMBL" id="QJE94439.1"/>
    </source>
</evidence>
<dbReference type="Proteomes" id="UP000501812">
    <property type="component" value="Chromosome"/>
</dbReference>
<evidence type="ECO:0000259" key="8">
    <source>
        <dbReference type="Pfam" id="PF05199"/>
    </source>
</evidence>
<comment type="similarity">
    <text evidence="2">Belongs to the GMC oxidoreductase family.</text>
</comment>
<dbReference type="Gene3D" id="3.50.50.60">
    <property type="entry name" value="FAD/NAD(P)-binding domain"/>
    <property type="match status" value="2"/>
</dbReference>
<sequence>MPIITPRKTLPSYDVLIVGSGAAGGMSAYTLCKQGLKVLMLEAGRNYDPEKETPMFQRNDQAPLRGIATPEKPFGFFDATVGGGWTVPDEPYRVRREGEEGWHDARDWNAKSTKQSFTWWRPRMLGGRTNHWGRISLRMGPYDFKPKSRDGLGLDWPMEYKDLEPWYDKTEALVGVFGSNEGLENTPDSLNGSLQPAPKPRGFELLIQKHCKNLKIPVVPAHMAILTKPLNGRAACFYATDCGRGCSIRANFQSTTVLLPPAIETGNLDIITEAMVREVIVNDEGKATGVLYIDKQTGKEERATAKVVVLAASGCESARILLNSKSSKFPNGLANGSGKVGRYLMDTVGSDVVGQIPALENTPVHNEDGISGMHVYTPWWLYKEQLAGKLDFARGYHIELGGGRRAPGMGTYLPDGNSFGKKLKEDARRYFGSIVGFAGRGEMIPNEDSYCEIDPERKDKWGIPVLRFHWKWSDHEKKQAVHMQKTFAGIIENMGGKVLGKIETDPEKAIMGGGTIIHEVGTTCMGSDPEKSVLNQYCQAWEVPNLFVTDGGPFASNADKNPTLSIMAIAMRSCSWLAEEMRKGNI</sequence>
<feature type="domain" description="Glucose-methanol-choline oxidoreductase N-terminal" evidence="6">
    <location>
        <begin position="121"/>
        <end position="326"/>
    </location>
</feature>
<dbReference type="InterPro" id="IPR000172">
    <property type="entry name" value="GMC_OxRdtase_N"/>
</dbReference>
<feature type="domain" description="Glucose-methanol-choline oxidoreductase C-terminal" evidence="8">
    <location>
        <begin position="448"/>
        <end position="570"/>
    </location>
</feature>
<evidence type="ECO:0000259" key="7">
    <source>
        <dbReference type="Pfam" id="PF00890"/>
    </source>
</evidence>
<evidence type="ECO:0000313" key="10">
    <source>
        <dbReference type="Proteomes" id="UP000501812"/>
    </source>
</evidence>
<proteinExistence type="inferred from homology"/>
<dbReference type="InterPro" id="IPR007867">
    <property type="entry name" value="GMC_OxRtase_C"/>
</dbReference>
<keyword evidence="10" id="KW-1185">Reference proteome</keyword>
<dbReference type="GO" id="GO:0050660">
    <property type="term" value="F:flavin adenine dinucleotide binding"/>
    <property type="evidence" value="ECO:0007669"/>
    <property type="project" value="InterPro"/>
</dbReference>
<dbReference type="Pfam" id="PF00732">
    <property type="entry name" value="GMC_oxred_N"/>
    <property type="match status" value="1"/>
</dbReference>
<dbReference type="PANTHER" id="PTHR42784">
    <property type="entry name" value="PYRANOSE 2-OXIDASE"/>
    <property type="match status" value="1"/>
</dbReference>
<dbReference type="EMBL" id="CP051774">
    <property type="protein sequence ID" value="QJE94439.1"/>
    <property type="molecule type" value="Genomic_DNA"/>
</dbReference>
<comment type="cofactor">
    <cofactor evidence="1">
        <name>FAD</name>
        <dbReference type="ChEBI" id="CHEBI:57692"/>
    </cofactor>
</comment>
<dbReference type="Pfam" id="PF00890">
    <property type="entry name" value="FAD_binding_2"/>
    <property type="match status" value="1"/>
</dbReference>
<gene>
    <name evidence="9" type="ORF">HHL09_01100</name>
</gene>
<evidence type="ECO:0000256" key="1">
    <source>
        <dbReference type="ARBA" id="ARBA00001974"/>
    </source>
</evidence>
<keyword evidence="3" id="KW-0285">Flavoprotein</keyword>
<dbReference type="Pfam" id="PF05199">
    <property type="entry name" value="GMC_oxred_C"/>
    <property type="match status" value="1"/>
</dbReference>
<organism evidence="9 10">
    <name type="scientific">Luteolibacter luteus</name>
    <dbReference type="NCBI Taxonomy" id="2728835"/>
    <lineage>
        <taxon>Bacteria</taxon>
        <taxon>Pseudomonadati</taxon>
        <taxon>Verrucomicrobiota</taxon>
        <taxon>Verrucomicrobiia</taxon>
        <taxon>Verrucomicrobiales</taxon>
        <taxon>Verrucomicrobiaceae</taxon>
        <taxon>Luteolibacter</taxon>
    </lineage>
</organism>
<evidence type="ECO:0000256" key="2">
    <source>
        <dbReference type="ARBA" id="ARBA00010790"/>
    </source>
</evidence>